<keyword evidence="5 11" id="KW-0812">Transmembrane</keyword>
<dbReference type="SMART" id="SM00665">
    <property type="entry name" value="B561"/>
    <property type="match status" value="1"/>
</dbReference>
<keyword evidence="13" id="KW-1185">Reference proteome</keyword>
<dbReference type="Gene3D" id="1.20.120.1770">
    <property type="match status" value="1"/>
</dbReference>
<feature type="transmembrane region" description="Helical" evidence="11">
    <location>
        <begin position="99"/>
        <end position="120"/>
    </location>
</feature>
<keyword evidence="10 11" id="KW-0472">Membrane</keyword>
<organism evidence="13 15">
    <name type="scientific">Priapulus caudatus</name>
    <name type="common">Priapulid worm</name>
    <dbReference type="NCBI Taxonomy" id="37621"/>
    <lineage>
        <taxon>Eukaryota</taxon>
        <taxon>Metazoa</taxon>
        <taxon>Ecdysozoa</taxon>
        <taxon>Scalidophora</taxon>
        <taxon>Priapulida</taxon>
        <taxon>Priapulimorpha</taxon>
        <taxon>Priapulimorphida</taxon>
        <taxon>Priapulidae</taxon>
        <taxon>Priapulus</taxon>
    </lineage>
</organism>
<dbReference type="InterPro" id="IPR006593">
    <property type="entry name" value="Cyt_b561/ferric_Rdtase_TM"/>
</dbReference>
<dbReference type="PROSITE" id="PS50939">
    <property type="entry name" value="CYTOCHROME_B561"/>
    <property type="match status" value="1"/>
</dbReference>
<feature type="transmembrane region" description="Helical" evidence="11">
    <location>
        <begin position="174"/>
        <end position="196"/>
    </location>
</feature>
<evidence type="ECO:0000256" key="2">
    <source>
        <dbReference type="ARBA" id="ARBA00004141"/>
    </source>
</evidence>
<dbReference type="InterPro" id="IPR043205">
    <property type="entry name" value="CYB561/CYBRD1-like"/>
</dbReference>
<keyword evidence="3" id="KW-0813">Transport</keyword>
<evidence type="ECO:0000256" key="9">
    <source>
        <dbReference type="ARBA" id="ARBA00023004"/>
    </source>
</evidence>
<evidence type="ECO:0000256" key="3">
    <source>
        <dbReference type="ARBA" id="ARBA00022448"/>
    </source>
</evidence>
<evidence type="ECO:0000313" key="14">
    <source>
        <dbReference type="RefSeq" id="XP_014681556.1"/>
    </source>
</evidence>
<keyword evidence="7" id="KW-0249">Electron transport</keyword>
<dbReference type="Pfam" id="PF03188">
    <property type="entry name" value="Cytochrom_B561"/>
    <property type="match status" value="1"/>
</dbReference>
<comment type="cofactor">
    <cofactor evidence="1">
        <name>heme b</name>
        <dbReference type="ChEBI" id="CHEBI:60344"/>
    </cofactor>
</comment>
<evidence type="ECO:0000256" key="10">
    <source>
        <dbReference type="ARBA" id="ARBA00023136"/>
    </source>
</evidence>
<dbReference type="Proteomes" id="UP000695022">
    <property type="component" value="Unplaced"/>
</dbReference>
<reference evidence="14 15" key="1">
    <citation type="submission" date="2025-05" db="UniProtKB">
        <authorList>
            <consortium name="RefSeq"/>
        </authorList>
    </citation>
    <scope>IDENTIFICATION</scope>
</reference>
<dbReference type="PANTHER" id="PTHR10106">
    <property type="entry name" value="CYTOCHROME B561-RELATED"/>
    <property type="match status" value="1"/>
</dbReference>
<accession>A0ABM1FAT6</accession>
<dbReference type="PANTHER" id="PTHR10106:SF0">
    <property type="entry name" value="LD36721P"/>
    <property type="match status" value="1"/>
</dbReference>
<comment type="subcellular location">
    <subcellularLocation>
        <location evidence="2">Membrane</location>
        <topology evidence="2">Multi-pass membrane protein</topology>
    </subcellularLocation>
</comment>
<keyword evidence="8 11" id="KW-1133">Transmembrane helix</keyword>
<sequence>MEKGYSNMEGGSGTSEQVVDAIQYFTGCLGMSQALGVLTIILTLVWTCYYRGGFAWHDDVAHEFNYHPLFMILGLVFFYAEAILVYRVFRNVKKLYVKLLHASLHFLAIIFVIVALKAVFDSHNLAKPTPHPNLYSLHSWLGLSVVLLFGLQYVSGFVSFLFPKLSLALRQWYMPTHVFFGIAIFLGAIATALMGLTEKLLFLRGDMSTFRTAEGTFINILGLLLVAFAGLVIYLVINPKYKRQPLPEEEMIQLSQD</sequence>
<feature type="transmembrane region" description="Helical" evidence="11">
    <location>
        <begin position="216"/>
        <end position="237"/>
    </location>
</feature>
<evidence type="ECO:0000256" key="6">
    <source>
        <dbReference type="ARBA" id="ARBA00022723"/>
    </source>
</evidence>
<feature type="transmembrane region" description="Helical" evidence="11">
    <location>
        <begin position="66"/>
        <end position="87"/>
    </location>
</feature>
<keyword evidence="4" id="KW-0349">Heme</keyword>
<gene>
    <name evidence="14 15" type="primary">LOC106821317</name>
</gene>
<feature type="transmembrane region" description="Helical" evidence="11">
    <location>
        <begin position="140"/>
        <end position="162"/>
    </location>
</feature>
<evidence type="ECO:0000256" key="4">
    <source>
        <dbReference type="ARBA" id="ARBA00022617"/>
    </source>
</evidence>
<evidence type="ECO:0000256" key="1">
    <source>
        <dbReference type="ARBA" id="ARBA00001970"/>
    </source>
</evidence>
<evidence type="ECO:0000259" key="12">
    <source>
        <dbReference type="PROSITE" id="PS50939"/>
    </source>
</evidence>
<keyword evidence="6" id="KW-0479">Metal-binding</keyword>
<protein>
    <submittedName>
        <fullName evidence="14 15">Cytochrome b561</fullName>
    </submittedName>
</protein>
<evidence type="ECO:0000256" key="7">
    <source>
        <dbReference type="ARBA" id="ARBA00022982"/>
    </source>
</evidence>
<evidence type="ECO:0000313" key="15">
    <source>
        <dbReference type="RefSeq" id="XP_014681557.1"/>
    </source>
</evidence>
<evidence type="ECO:0000313" key="13">
    <source>
        <dbReference type="Proteomes" id="UP000695022"/>
    </source>
</evidence>
<dbReference type="RefSeq" id="XP_014681556.1">
    <property type="nucleotide sequence ID" value="XM_014826070.1"/>
</dbReference>
<keyword evidence="9" id="KW-0408">Iron</keyword>
<evidence type="ECO:0000256" key="8">
    <source>
        <dbReference type="ARBA" id="ARBA00022989"/>
    </source>
</evidence>
<proteinExistence type="predicted"/>
<dbReference type="GeneID" id="106821317"/>
<evidence type="ECO:0000256" key="5">
    <source>
        <dbReference type="ARBA" id="ARBA00022692"/>
    </source>
</evidence>
<dbReference type="RefSeq" id="XP_014681557.1">
    <property type="nucleotide sequence ID" value="XM_014826071.1"/>
</dbReference>
<name>A0ABM1FAT6_PRICU</name>
<feature type="transmembrane region" description="Helical" evidence="11">
    <location>
        <begin position="21"/>
        <end position="46"/>
    </location>
</feature>
<feature type="domain" description="Cytochrome b561" evidence="12">
    <location>
        <begin position="31"/>
        <end position="237"/>
    </location>
</feature>
<evidence type="ECO:0000256" key="11">
    <source>
        <dbReference type="SAM" id="Phobius"/>
    </source>
</evidence>